<organism evidence="1 2">
    <name type="scientific">Pristionchus pacificus</name>
    <name type="common">Parasitic nematode worm</name>
    <dbReference type="NCBI Taxonomy" id="54126"/>
    <lineage>
        <taxon>Eukaryota</taxon>
        <taxon>Metazoa</taxon>
        <taxon>Ecdysozoa</taxon>
        <taxon>Nematoda</taxon>
        <taxon>Chromadorea</taxon>
        <taxon>Rhabditida</taxon>
        <taxon>Rhabditina</taxon>
        <taxon>Diplogasteromorpha</taxon>
        <taxon>Diplogasteroidea</taxon>
        <taxon>Neodiplogasteridae</taxon>
        <taxon>Pristionchus</taxon>
    </lineage>
</organism>
<dbReference type="InterPro" id="IPR016186">
    <property type="entry name" value="C-type_lectin-like/link_sf"/>
</dbReference>
<proteinExistence type="predicted"/>
<accession>A0A8R1YS33</accession>
<dbReference type="InterPro" id="IPR001304">
    <property type="entry name" value="C-type_lectin-like"/>
</dbReference>
<dbReference type="PANTHER" id="PTHR45581:SF3">
    <property type="entry name" value="METHYLTRANSFERASE DOMAIN-CONTAINING PROTEIN"/>
    <property type="match status" value="1"/>
</dbReference>
<dbReference type="SUPFAM" id="SSF53335">
    <property type="entry name" value="S-adenosyl-L-methionine-dependent methyltransferases"/>
    <property type="match status" value="1"/>
</dbReference>
<reference evidence="2" key="1">
    <citation type="journal article" date="2008" name="Nat. Genet.">
        <title>The Pristionchus pacificus genome provides a unique perspective on nematode lifestyle and parasitism.</title>
        <authorList>
            <person name="Dieterich C."/>
            <person name="Clifton S.W."/>
            <person name="Schuster L.N."/>
            <person name="Chinwalla A."/>
            <person name="Delehaunty K."/>
            <person name="Dinkelacker I."/>
            <person name="Fulton L."/>
            <person name="Fulton R."/>
            <person name="Godfrey J."/>
            <person name="Minx P."/>
            <person name="Mitreva M."/>
            <person name="Roeseler W."/>
            <person name="Tian H."/>
            <person name="Witte H."/>
            <person name="Yang S.P."/>
            <person name="Wilson R.K."/>
            <person name="Sommer R.J."/>
        </authorList>
    </citation>
    <scope>NUCLEOTIDE SEQUENCE [LARGE SCALE GENOMIC DNA]</scope>
    <source>
        <strain evidence="2">PS312</strain>
    </source>
</reference>
<dbReference type="CDD" id="cd00037">
    <property type="entry name" value="CLECT"/>
    <property type="match status" value="1"/>
</dbReference>
<dbReference type="Pfam" id="PF21320">
    <property type="entry name" value="WHD_Rv2258c"/>
    <property type="match status" value="1"/>
</dbReference>
<dbReference type="AlphaFoldDB" id="A0A2A6CTA7"/>
<dbReference type="InterPro" id="IPR025714">
    <property type="entry name" value="Methyltranfer_dom"/>
</dbReference>
<dbReference type="InterPro" id="IPR048711">
    <property type="entry name" value="WHD_Rv2258c"/>
</dbReference>
<evidence type="ECO:0000313" key="1">
    <source>
        <dbReference type="EnsemblMetazoa" id="PPA37874.1"/>
    </source>
</evidence>
<accession>A0A2A6CTA7</accession>
<evidence type="ECO:0000313" key="2">
    <source>
        <dbReference type="Proteomes" id="UP000005239"/>
    </source>
</evidence>
<name>A0A2A6CTA7_PRIPA</name>
<gene>
    <name evidence="1" type="primary">WBGene00276243</name>
</gene>
<dbReference type="Gene3D" id="3.10.100.10">
    <property type="entry name" value="Mannose-Binding Protein A, subunit A"/>
    <property type="match status" value="1"/>
</dbReference>
<dbReference type="Proteomes" id="UP000005239">
    <property type="component" value="Unassembled WGS sequence"/>
</dbReference>
<dbReference type="InterPro" id="IPR016187">
    <property type="entry name" value="CTDL_fold"/>
</dbReference>
<protein>
    <submittedName>
        <fullName evidence="1">Methyltransferase</fullName>
    </submittedName>
</protein>
<dbReference type="CDD" id="cd02440">
    <property type="entry name" value="AdoMet_MTases"/>
    <property type="match status" value="1"/>
</dbReference>
<dbReference type="InterPro" id="IPR036390">
    <property type="entry name" value="WH_DNA-bd_sf"/>
</dbReference>
<dbReference type="SUPFAM" id="SSF56436">
    <property type="entry name" value="C-type lectin-like"/>
    <property type="match status" value="1"/>
</dbReference>
<dbReference type="Pfam" id="PF13847">
    <property type="entry name" value="Methyltransf_31"/>
    <property type="match status" value="1"/>
</dbReference>
<sequence length="1028" mass="114276">MQENMFDLKTRLDTMLMGGMVTPTIALGKKLGLFDALGAVASAAAPADAKTIADKAGCKERYVREWLAVLSCAGFIEVTQDEKFWLTDEAKHEFAGLNNLAVAEMAFLPTVVKTFNELADSFKKDGRYGLDYSQFGDFYDTMDTVTTAMHDAHLISDYFPLIGMKDKLEAGGLKVLDVGCGSGYHALKMASTYPKCEIIGADISEKAIGMAKESHKKQGQTNLEFHVADAGKMPAEWTDKFDFITIFDACHDQMRPDLCLNEIYRMLKPGGVFAMLEVRGCSNILADKKKHGLMASTFYAVSMFHCLPVGSNRPDALCMGAMWGEKRARKLIEDAGFKKENVQVFEPDYFPINIVYLCKKELDFGHISLEAAKMWLFLLLPFLAAPATGEKITHQRYAAADAFKLQCESMGYRSYVEGSICFFAVVKEISQSRGDLLCETVFIGAKMYLERARDRVLKQLMLESSSFHDLTSSGEKNVLCAYDAEYKCDQGALTLPGRCVIRSDKPVTWPEASKFCRSKGATGVVIHNEVENLAVSGLLWKDEAGWLLPYRENLWSANDQKIDYWKWFFAGRETPADMKCSDDEQHAVIANNAKRTCAANGQWKVDYATNQNIALCMKYAGCPFCPPQKPSSDAGGEEDPLTLPPIEVPEETTTPLVTTTPAPCYPTGDPPRQNDLWDLRYYYNSGRILHAFASTPAGVNSIMNNGIGYSWSAGSGSMGAALSDDGYKRLHTVCSDENQRKQITRMWFTKQGNSYHHIFEDSGAPRHVYVGYVARQGGMCGSKWPVKRWSCLVSADMMYAGDLNWNTWYRGRQQNGGYIHFWLWEFTSARESQRKGPPASCNKPETLPVTSPKPAAAVAVAKKNGAPRDPNLWALSYWYNWGRILHGFAANNGGYHIMQGHGIGYDSWNGAGVLGGTLSDSGFKKLDEVCDDPDSRQHIKQMWFIRSGQAYTHVFQASGGAIYVGYVSVKQGACGASKPIRRYTCLVSADIMYAENLEGNTWYRGRAQEGGKVYFWLWPTGKTGIGKD</sequence>
<dbReference type="Gene3D" id="3.40.50.150">
    <property type="entry name" value="Vaccinia Virus protein VP39"/>
    <property type="match status" value="1"/>
</dbReference>
<dbReference type="Gene3D" id="1.10.10.10">
    <property type="entry name" value="Winged helix-like DNA-binding domain superfamily/Winged helix DNA-binding domain"/>
    <property type="match status" value="1"/>
</dbReference>
<dbReference type="EnsemblMetazoa" id="PPA37874.1">
    <property type="protein sequence ID" value="PPA37874.1"/>
    <property type="gene ID" value="WBGene00276243"/>
</dbReference>
<dbReference type="PROSITE" id="PS50041">
    <property type="entry name" value="C_TYPE_LECTIN_2"/>
    <property type="match status" value="1"/>
</dbReference>
<keyword evidence="2" id="KW-1185">Reference proteome</keyword>
<dbReference type="InterPro" id="IPR029063">
    <property type="entry name" value="SAM-dependent_MTases_sf"/>
</dbReference>
<dbReference type="PANTHER" id="PTHR45581">
    <property type="entry name" value="PROTEIN CBG10435"/>
    <property type="match status" value="1"/>
</dbReference>
<dbReference type="SUPFAM" id="SSF46785">
    <property type="entry name" value="Winged helix' DNA-binding domain"/>
    <property type="match status" value="1"/>
</dbReference>
<dbReference type="InterPro" id="IPR036388">
    <property type="entry name" value="WH-like_DNA-bd_sf"/>
</dbReference>
<reference evidence="1" key="2">
    <citation type="submission" date="2022-06" db="UniProtKB">
        <authorList>
            <consortium name="EnsemblMetazoa"/>
        </authorList>
    </citation>
    <scope>IDENTIFICATION</scope>
    <source>
        <strain evidence="1">PS312</strain>
    </source>
</reference>